<gene>
    <name evidence="19" type="ORF">WH47_10699</name>
</gene>
<dbReference type="GO" id="GO:0000226">
    <property type="term" value="P:microtubule cytoskeleton organization"/>
    <property type="evidence" value="ECO:0007669"/>
    <property type="project" value="TreeGrafter"/>
</dbReference>
<organism evidence="19 20">
    <name type="scientific">Habropoda laboriosa</name>
    <dbReference type="NCBI Taxonomy" id="597456"/>
    <lineage>
        <taxon>Eukaryota</taxon>
        <taxon>Metazoa</taxon>
        <taxon>Ecdysozoa</taxon>
        <taxon>Arthropoda</taxon>
        <taxon>Hexapoda</taxon>
        <taxon>Insecta</taxon>
        <taxon>Pterygota</taxon>
        <taxon>Neoptera</taxon>
        <taxon>Endopterygota</taxon>
        <taxon>Hymenoptera</taxon>
        <taxon>Apocrita</taxon>
        <taxon>Aculeata</taxon>
        <taxon>Apoidea</taxon>
        <taxon>Anthophila</taxon>
        <taxon>Apidae</taxon>
        <taxon>Habropoda</taxon>
    </lineage>
</organism>
<keyword evidence="7 17" id="KW-0067">ATP-binding</keyword>
<evidence type="ECO:0000256" key="16">
    <source>
        <dbReference type="ARBA" id="ARBA00083073"/>
    </source>
</evidence>
<keyword evidence="9" id="KW-0206">Cytoskeleton</keyword>
<dbReference type="PANTHER" id="PTHR12241">
    <property type="entry name" value="TUBULIN POLYGLUTAMYLASE"/>
    <property type="match status" value="1"/>
</dbReference>
<keyword evidence="6 17" id="KW-0547">Nucleotide-binding</keyword>
<dbReference type="OrthoDB" id="202825at2759"/>
<comment type="catalytic activity">
    <reaction evidence="11">
        <text>(L-glutamyl)(n)-gamma-L-glutamyl-L-glutamyl-[protein] + L-glutamate + ATP = (L-glutamyl)(n+1)-gamma-L-glutamyl-L-glutamyl-[protein] + ADP + phosphate + H(+)</text>
        <dbReference type="Rhea" id="RHEA:60148"/>
        <dbReference type="Rhea" id="RHEA-COMP:15519"/>
        <dbReference type="Rhea" id="RHEA-COMP:15675"/>
        <dbReference type="ChEBI" id="CHEBI:15378"/>
        <dbReference type="ChEBI" id="CHEBI:29985"/>
        <dbReference type="ChEBI" id="CHEBI:30616"/>
        <dbReference type="ChEBI" id="CHEBI:43474"/>
        <dbReference type="ChEBI" id="CHEBI:143623"/>
        <dbReference type="ChEBI" id="CHEBI:456216"/>
    </reaction>
    <physiologicalReaction direction="left-to-right" evidence="11">
        <dbReference type="Rhea" id="RHEA:60149"/>
    </physiologicalReaction>
</comment>
<evidence type="ECO:0000256" key="17">
    <source>
        <dbReference type="PROSITE-ProRule" id="PRU00409"/>
    </source>
</evidence>
<dbReference type="GO" id="GO:0046872">
    <property type="term" value="F:metal ion binding"/>
    <property type="evidence" value="ECO:0007669"/>
    <property type="project" value="InterPro"/>
</dbReference>
<evidence type="ECO:0000313" key="19">
    <source>
        <dbReference type="EMBL" id="KOC68459.1"/>
    </source>
</evidence>
<keyword evidence="8" id="KW-0969">Cilium</keyword>
<protein>
    <recommendedName>
        <fullName evidence="13">Polyglutamylase complex subunit TTLL1</fullName>
    </recommendedName>
    <alternativeName>
        <fullName evidence="14">Tubulin polyglutamylase TTLL1</fullName>
    </alternativeName>
    <alternativeName>
        <fullName evidence="16">Tubulin polyglutamylase complex subunit 3</fullName>
    </alternativeName>
    <alternativeName>
        <fullName evidence="15">Tubulin--tyrosine ligase-like protein 1</fullName>
    </alternativeName>
</protein>
<dbReference type="Gene3D" id="3.30.470.20">
    <property type="entry name" value="ATP-grasp fold, B domain"/>
    <property type="match status" value="1"/>
</dbReference>
<feature type="domain" description="ATP-grasp" evidence="18">
    <location>
        <begin position="293"/>
        <end position="336"/>
    </location>
</feature>
<sequence>MASGTVTESKRVTNLSVTTNYGRKVLNVYRVSASGTEKIKVSFCTDVDKSVIVHNFEKRGWVQVGPEDDWNFYWAVTQSCRNIFSVETGYRMDDNQSIIHYNMFVEEYRKSPQSTWIMKPCGKSQGAGIFLINKLSKLKKWSREAKNPFNPNLTKESYVISRYIDNPLLIGGKKFDLRLYVLITSFRPLKAYLFKLGFCRFCTVKYDTSIQELDNMYVHLTNVSVQKHGEEYNSKHGGKLSVHNLRLYLESTRGKAVTEKLFANITWCIVHSLKAVAPVMANDRHCFECYGYDIIIDNDLKPWLIEVNASPSLTSTTVNDRILKYKLIDNIISIVVPPDGVPDVKWNKCPPPEALGNFELLLDEELCAQEDKEFSSGKYRGLSSKWK</sequence>
<dbReference type="Pfam" id="PF03133">
    <property type="entry name" value="TTL"/>
    <property type="match status" value="1"/>
</dbReference>
<comment type="similarity">
    <text evidence="2">Belongs to the tubulin polyglutamylase family.</text>
</comment>
<evidence type="ECO:0000256" key="5">
    <source>
        <dbReference type="ARBA" id="ARBA00022701"/>
    </source>
</evidence>
<dbReference type="InterPro" id="IPR004344">
    <property type="entry name" value="TTL/TTLL_fam"/>
</dbReference>
<evidence type="ECO:0000256" key="1">
    <source>
        <dbReference type="ARBA" id="ARBA00004120"/>
    </source>
</evidence>
<dbReference type="InterPro" id="IPR011761">
    <property type="entry name" value="ATP-grasp"/>
</dbReference>
<dbReference type="FunFam" id="3.30.470.20:FF:000033">
    <property type="entry name" value="Probable tubulin polyglutamylase TTLL1"/>
    <property type="match status" value="1"/>
</dbReference>
<evidence type="ECO:0000256" key="8">
    <source>
        <dbReference type="ARBA" id="ARBA00023069"/>
    </source>
</evidence>
<evidence type="ECO:0000256" key="14">
    <source>
        <dbReference type="ARBA" id="ARBA00075351"/>
    </source>
</evidence>
<evidence type="ECO:0000256" key="10">
    <source>
        <dbReference type="ARBA" id="ARBA00023273"/>
    </source>
</evidence>
<reference evidence="19 20" key="1">
    <citation type="submission" date="2015-07" db="EMBL/GenBank/DDBJ databases">
        <title>The genome of Habropoda laboriosa.</title>
        <authorList>
            <person name="Pan H."/>
            <person name="Kapheim K."/>
        </authorList>
    </citation>
    <scope>NUCLEOTIDE SEQUENCE [LARGE SCALE GENOMIC DNA]</scope>
    <source>
        <strain evidence="19">0110345459</strain>
    </source>
</reference>
<evidence type="ECO:0000256" key="3">
    <source>
        <dbReference type="ARBA" id="ARBA00022490"/>
    </source>
</evidence>
<comment type="subcellular location">
    <subcellularLocation>
        <location evidence="1">Cytoplasm</location>
        <location evidence="1">Cytoskeleton</location>
        <location evidence="1">Cilium basal body</location>
    </subcellularLocation>
</comment>
<evidence type="ECO:0000256" key="11">
    <source>
        <dbReference type="ARBA" id="ARBA00052959"/>
    </source>
</evidence>
<proteinExistence type="inferred from homology"/>
<dbReference type="GO" id="GO:0036064">
    <property type="term" value="C:ciliary basal body"/>
    <property type="evidence" value="ECO:0007669"/>
    <property type="project" value="TreeGrafter"/>
</dbReference>
<dbReference type="SUPFAM" id="SSF56059">
    <property type="entry name" value="Glutathione synthetase ATP-binding domain-like"/>
    <property type="match status" value="1"/>
</dbReference>
<accession>A0A0L7RC89</accession>
<dbReference type="EMBL" id="KQ414616">
    <property type="protein sequence ID" value="KOC68459.1"/>
    <property type="molecule type" value="Genomic_DNA"/>
</dbReference>
<keyword evidence="3" id="KW-0963">Cytoplasm</keyword>
<evidence type="ECO:0000313" key="20">
    <source>
        <dbReference type="Proteomes" id="UP000053825"/>
    </source>
</evidence>
<dbReference type="GO" id="GO:0070740">
    <property type="term" value="F:tubulin-glutamic acid ligase activity"/>
    <property type="evidence" value="ECO:0007669"/>
    <property type="project" value="UniProtKB-ARBA"/>
</dbReference>
<keyword evidence="10" id="KW-0966">Cell projection</keyword>
<dbReference type="STRING" id="597456.A0A0L7RC89"/>
<keyword evidence="20" id="KW-1185">Reference proteome</keyword>
<dbReference type="PROSITE" id="PS51221">
    <property type="entry name" value="TTL"/>
    <property type="match status" value="1"/>
</dbReference>
<evidence type="ECO:0000256" key="4">
    <source>
        <dbReference type="ARBA" id="ARBA00022598"/>
    </source>
</evidence>
<evidence type="ECO:0000256" key="15">
    <source>
        <dbReference type="ARBA" id="ARBA00080021"/>
    </source>
</evidence>
<evidence type="ECO:0000256" key="12">
    <source>
        <dbReference type="ARBA" id="ARBA00062645"/>
    </source>
</evidence>
<keyword evidence="4" id="KW-0436">Ligase</keyword>
<evidence type="ECO:0000256" key="13">
    <source>
        <dbReference type="ARBA" id="ARBA00074800"/>
    </source>
</evidence>
<dbReference type="AlphaFoldDB" id="A0A0L7RC89"/>
<dbReference type="Proteomes" id="UP000053825">
    <property type="component" value="Unassembled WGS sequence"/>
</dbReference>
<comment type="subunit">
    <text evidence="12">Part of the neuronal tubulin polyglutamylase complex which contains TPGS1, TPGS2, TTLL1, LRRC49 and NICN1. Interacts with PCM1, CSTPP1 and LRRC49.</text>
</comment>
<dbReference type="GO" id="GO:0005874">
    <property type="term" value="C:microtubule"/>
    <property type="evidence" value="ECO:0007669"/>
    <property type="project" value="UniProtKB-KW"/>
</dbReference>
<dbReference type="GO" id="GO:0015631">
    <property type="term" value="F:tubulin binding"/>
    <property type="evidence" value="ECO:0007669"/>
    <property type="project" value="TreeGrafter"/>
</dbReference>
<evidence type="ECO:0000256" key="6">
    <source>
        <dbReference type="ARBA" id="ARBA00022741"/>
    </source>
</evidence>
<name>A0A0L7RC89_9HYME</name>
<evidence type="ECO:0000256" key="7">
    <source>
        <dbReference type="ARBA" id="ARBA00022840"/>
    </source>
</evidence>
<dbReference type="PANTHER" id="PTHR12241:SF31">
    <property type="entry name" value="POLYGLUTAMYLASE COMPLEX SUBUNIT TTLL1"/>
    <property type="match status" value="1"/>
</dbReference>
<evidence type="ECO:0000256" key="9">
    <source>
        <dbReference type="ARBA" id="ARBA00023212"/>
    </source>
</evidence>
<evidence type="ECO:0000256" key="2">
    <source>
        <dbReference type="ARBA" id="ARBA00006118"/>
    </source>
</evidence>
<dbReference type="PROSITE" id="PS50975">
    <property type="entry name" value="ATP_GRASP"/>
    <property type="match status" value="1"/>
</dbReference>
<dbReference type="GO" id="GO:0005524">
    <property type="term" value="F:ATP binding"/>
    <property type="evidence" value="ECO:0007669"/>
    <property type="project" value="UniProtKB-UniRule"/>
</dbReference>
<evidence type="ECO:0000259" key="18">
    <source>
        <dbReference type="PROSITE" id="PS50975"/>
    </source>
</evidence>
<keyword evidence="5" id="KW-0493">Microtubule</keyword>